<keyword evidence="2 6" id="KW-0812">Transmembrane</keyword>
<proteinExistence type="inferred from homology"/>
<dbReference type="Pfam" id="PF20684">
    <property type="entry name" value="Fung_rhodopsin"/>
    <property type="match status" value="1"/>
</dbReference>
<gene>
    <name evidence="8" type="ORF">EKO04_009802</name>
</gene>
<dbReference type="EMBL" id="RZGK01000018">
    <property type="protein sequence ID" value="KAF9692270.1"/>
    <property type="molecule type" value="Genomic_DNA"/>
</dbReference>
<dbReference type="InterPro" id="IPR052337">
    <property type="entry name" value="SAT4-like"/>
</dbReference>
<dbReference type="OrthoDB" id="444631at2759"/>
<dbReference type="Proteomes" id="UP000651452">
    <property type="component" value="Unassembled WGS sequence"/>
</dbReference>
<comment type="subcellular location">
    <subcellularLocation>
        <location evidence="1">Membrane</location>
        <topology evidence="1">Multi-pass membrane protein</topology>
    </subcellularLocation>
</comment>
<dbReference type="GO" id="GO:0016020">
    <property type="term" value="C:membrane"/>
    <property type="evidence" value="ECO:0007669"/>
    <property type="project" value="UniProtKB-SubCell"/>
</dbReference>
<feature type="transmembrane region" description="Helical" evidence="6">
    <location>
        <begin position="167"/>
        <end position="191"/>
    </location>
</feature>
<comment type="caution">
    <text evidence="8">The sequence shown here is derived from an EMBL/GenBank/DDBJ whole genome shotgun (WGS) entry which is preliminary data.</text>
</comment>
<dbReference type="PANTHER" id="PTHR33048:SF132">
    <property type="entry name" value="MEMBRANE PROTEIN, PUTATIVE (AFU_ORTHOLOGUE AFUA_6G07820)-RELATED"/>
    <property type="match status" value="1"/>
</dbReference>
<evidence type="ECO:0000259" key="7">
    <source>
        <dbReference type="Pfam" id="PF20684"/>
    </source>
</evidence>
<keyword evidence="9" id="KW-1185">Reference proteome</keyword>
<evidence type="ECO:0000313" key="8">
    <source>
        <dbReference type="EMBL" id="KAF9692270.1"/>
    </source>
</evidence>
<feature type="transmembrane region" description="Helical" evidence="6">
    <location>
        <begin position="12"/>
        <end position="35"/>
    </location>
</feature>
<evidence type="ECO:0000256" key="4">
    <source>
        <dbReference type="ARBA" id="ARBA00023136"/>
    </source>
</evidence>
<feature type="transmembrane region" description="Helical" evidence="6">
    <location>
        <begin position="90"/>
        <end position="111"/>
    </location>
</feature>
<accession>A0A8H7IWW7</accession>
<sequence length="361" mass="40252">MSSDLDHNPRGRTAFIISTVFTALAFCFVTLRLYVRFFLVRNPGVEDYGVSLAMLCSIGLTMCIGFQAQWGMGRHAHDLQPVTMQKSLEAFWASIIVYHLSLGLTKGSMLLQYRRVFTTRKFRIGNSAVMAMVISYTLWTVLASIFSCIPVRAFWTREPARCINQTALWFVNAAVNILTEFSIAILPIPVIRSLNLDQRQKRALIAIFAVGGFVCLVSCIRLQSLVAVSNSSDPTYDNPSAAAWSSVESSVGIICSCLPLLRPLVTRWLPDVLPSYKRSFKSKQKPYATMSSKNCREDAKHQKEFSLELQPIQKSSSGSSEDRNWDIQVITEIQVDVEGGSGRLSGWLSPTAKVSELNTIE</sequence>
<dbReference type="InterPro" id="IPR049326">
    <property type="entry name" value="Rhodopsin_dom_fungi"/>
</dbReference>
<reference evidence="8" key="2">
    <citation type="submission" date="2020-09" db="EMBL/GenBank/DDBJ databases">
        <title>Reference genome assembly for Australian Ascochyta lentis isolate Al4.</title>
        <authorList>
            <person name="Lee R.C."/>
            <person name="Farfan-Caceres L.M."/>
            <person name="Debler J.W."/>
            <person name="Williams A.H."/>
            <person name="Henares B.M."/>
        </authorList>
    </citation>
    <scope>NUCLEOTIDE SEQUENCE</scope>
    <source>
        <strain evidence="8">Al4</strain>
    </source>
</reference>
<feature type="transmembrane region" description="Helical" evidence="6">
    <location>
        <begin position="47"/>
        <end position="70"/>
    </location>
</feature>
<evidence type="ECO:0000256" key="3">
    <source>
        <dbReference type="ARBA" id="ARBA00022989"/>
    </source>
</evidence>
<keyword evidence="3 6" id="KW-1133">Transmembrane helix</keyword>
<name>A0A8H7IWW7_9PLEO</name>
<evidence type="ECO:0000256" key="1">
    <source>
        <dbReference type="ARBA" id="ARBA00004141"/>
    </source>
</evidence>
<evidence type="ECO:0000256" key="2">
    <source>
        <dbReference type="ARBA" id="ARBA00022692"/>
    </source>
</evidence>
<evidence type="ECO:0000313" key="9">
    <source>
        <dbReference type="Proteomes" id="UP000651452"/>
    </source>
</evidence>
<dbReference type="AlphaFoldDB" id="A0A8H7IWW7"/>
<feature type="transmembrane region" description="Helical" evidence="6">
    <location>
        <begin position="132"/>
        <end position="155"/>
    </location>
</feature>
<reference evidence="8" key="1">
    <citation type="submission" date="2018-12" db="EMBL/GenBank/DDBJ databases">
        <authorList>
            <person name="Syme R.A."/>
            <person name="Farfan-Caceres L."/>
            <person name="Lichtenzveig J."/>
        </authorList>
    </citation>
    <scope>NUCLEOTIDE SEQUENCE</scope>
    <source>
        <strain evidence="8">Al4</strain>
    </source>
</reference>
<comment type="similarity">
    <text evidence="5">Belongs to the SAT4 family.</text>
</comment>
<feature type="domain" description="Rhodopsin" evidence="7">
    <location>
        <begin position="31"/>
        <end position="266"/>
    </location>
</feature>
<evidence type="ECO:0000256" key="6">
    <source>
        <dbReference type="SAM" id="Phobius"/>
    </source>
</evidence>
<keyword evidence="4 6" id="KW-0472">Membrane</keyword>
<evidence type="ECO:0000256" key="5">
    <source>
        <dbReference type="ARBA" id="ARBA00038359"/>
    </source>
</evidence>
<organism evidence="8 9">
    <name type="scientific">Ascochyta lentis</name>
    <dbReference type="NCBI Taxonomy" id="205686"/>
    <lineage>
        <taxon>Eukaryota</taxon>
        <taxon>Fungi</taxon>
        <taxon>Dikarya</taxon>
        <taxon>Ascomycota</taxon>
        <taxon>Pezizomycotina</taxon>
        <taxon>Dothideomycetes</taxon>
        <taxon>Pleosporomycetidae</taxon>
        <taxon>Pleosporales</taxon>
        <taxon>Pleosporineae</taxon>
        <taxon>Didymellaceae</taxon>
        <taxon>Ascochyta</taxon>
    </lineage>
</organism>
<dbReference type="PANTHER" id="PTHR33048">
    <property type="entry name" value="PTH11-LIKE INTEGRAL MEMBRANE PROTEIN (AFU_ORTHOLOGUE AFUA_5G11245)"/>
    <property type="match status" value="1"/>
</dbReference>
<feature type="transmembrane region" description="Helical" evidence="6">
    <location>
        <begin position="203"/>
        <end position="223"/>
    </location>
</feature>
<protein>
    <recommendedName>
        <fullName evidence="7">Rhodopsin domain-containing protein</fullName>
    </recommendedName>
</protein>